<name>A0ABQ8ZS82_9ROSI</name>
<comment type="caution">
    <text evidence="2">The sequence shown here is derived from an EMBL/GenBank/DDBJ whole genome shotgun (WGS) entry which is preliminary data.</text>
</comment>
<keyword evidence="3" id="KW-1185">Reference proteome</keyword>
<gene>
    <name evidence="2" type="ORF">OIU77_015216</name>
</gene>
<evidence type="ECO:0000256" key="1">
    <source>
        <dbReference type="SAM" id="MobiDB-lite"/>
    </source>
</evidence>
<reference evidence="2" key="1">
    <citation type="submission" date="2022-10" db="EMBL/GenBank/DDBJ databases">
        <authorList>
            <person name="Hyden B.L."/>
            <person name="Feng K."/>
            <person name="Yates T."/>
            <person name="Jawdy S."/>
            <person name="Smart L.B."/>
            <person name="Muchero W."/>
        </authorList>
    </citation>
    <scope>NUCLEOTIDE SEQUENCE</scope>
    <source>
        <tissue evidence="2">Shoot tip</tissue>
    </source>
</reference>
<dbReference type="Proteomes" id="UP001141253">
    <property type="component" value="Unassembled WGS sequence"/>
</dbReference>
<dbReference type="EMBL" id="JAPFFI010000026">
    <property type="protein sequence ID" value="KAJ6309417.1"/>
    <property type="molecule type" value="Genomic_DNA"/>
</dbReference>
<feature type="compositionally biased region" description="Acidic residues" evidence="1">
    <location>
        <begin position="74"/>
        <end position="85"/>
    </location>
</feature>
<organism evidence="2 3">
    <name type="scientific">Salix suchowensis</name>
    <dbReference type="NCBI Taxonomy" id="1278906"/>
    <lineage>
        <taxon>Eukaryota</taxon>
        <taxon>Viridiplantae</taxon>
        <taxon>Streptophyta</taxon>
        <taxon>Embryophyta</taxon>
        <taxon>Tracheophyta</taxon>
        <taxon>Spermatophyta</taxon>
        <taxon>Magnoliopsida</taxon>
        <taxon>eudicotyledons</taxon>
        <taxon>Gunneridae</taxon>
        <taxon>Pentapetalae</taxon>
        <taxon>rosids</taxon>
        <taxon>fabids</taxon>
        <taxon>Malpighiales</taxon>
        <taxon>Salicaceae</taxon>
        <taxon>Saliceae</taxon>
        <taxon>Salix</taxon>
    </lineage>
</organism>
<evidence type="ECO:0000313" key="3">
    <source>
        <dbReference type="Proteomes" id="UP001141253"/>
    </source>
</evidence>
<feature type="region of interest" description="Disordered" evidence="1">
    <location>
        <begin position="1"/>
        <end position="23"/>
    </location>
</feature>
<evidence type="ECO:0000313" key="2">
    <source>
        <dbReference type="EMBL" id="KAJ6309417.1"/>
    </source>
</evidence>
<proteinExistence type="predicted"/>
<protein>
    <submittedName>
        <fullName evidence="2">Uncharacterized protein</fullName>
    </submittedName>
</protein>
<sequence>MGKEKGDTNLQKVPETKPVTTRVSTIDDGKFELGDCGDNSKEMTVIFKAAGNDSLTSNISEEQAYEISPYKGSDDEDEDDEDDDKENNKFIPSWASSVVSTRCFLSIDLSALGTTAIDEMTIAIFL</sequence>
<reference evidence="2" key="2">
    <citation type="journal article" date="2023" name="Int. J. Mol. Sci.">
        <title>De Novo Assembly and Annotation of 11 Diverse Shrub Willow (Salix) Genomes Reveals Novel Gene Organization in Sex-Linked Regions.</title>
        <authorList>
            <person name="Hyden B."/>
            <person name="Feng K."/>
            <person name="Yates T.B."/>
            <person name="Jawdy S."/>
            <person name="Cereghino C."/>
            <person name="Smart L.B."/>
            <person name="Muchero W."/>
        </authorList>
    </citation>
    <scope>NUCLEOTIDE SEQUENCE</scope>
    <source>
        <tissue evidence="2">Shoot tip</tissue>
    </source>
</reference>
<accession>A0ABQ8ZS82</accession>
<feature type="region of interest" description="Disordered" evidence="1">
    <location>
        <begin position="58"/>
        <end position="89"/>
    </location>
</feature>